<dbReference type="EMBL" id="FNIX01000008">
    <property type="protein sequence ID" value="SDP42492.1"/>
    <property type="molecule type" value="Genomic_DNA"/>
</dbReference>
<keyword evidence="3" id="KW-1185">Reference proteome</keyword>
<accession>A0A1H0SKY8</accession>
<proteinExistence type="predicted"/>
<feature type="domain" description="SnoaL-like" evidence="1">
    <location>
        <begin position="9"/>
        <end position="102"/>
    </location>
</feature>
<dbReference type="RefSeq" id="WP_090099441.1">
    <property type="nucleotide sequence ID" value="NZ_FNIX01000008.1"/>
</dbReference>
<dbReference type="InterPro" id="IPR037401">
    <property type="entry name" value="SnoaL-like"/>
</dbReference>
<dbReference type="STRING" id="641025.SAMN05421507_108136"/>
<protein>
    <submittedName>
        <fullName evidence="2">SnoaL-like domain-containing protein</fullName>
    </submittedName>
</protein>
<dbReference type="Gene3D" id="3.10.450.50">
    <property type="match status" value="1"/>
</dbReference>
<reference evidence="3" key="1">
    <citation type="submission" date="2016-10" db="EMBL/GenBank/DDBJ databases">
        <authorList>
            <person name="Varghese N."/>
            <person name="Submissions S."/>
        </authorList>
    </citation>
    <scope>NUCLEOTIDE SEQUENCE [LARGE SCALE GENOMIC DNA]</scope>
    <source>
        <strain evidence="3">CGMCC 4.6609</strain>
    </source>
</reference>
<evidence type="ECO:0000313" key="2">
    <source>
        <dbReference type="EMBL" id="SDP42492.1"/>
    </source>
</evidence>
<sequence length="137" mass="14586">MTTSAGRSDWTDAFETKSSTAFGAAFAEDVVLEASVLRHPVTGREKVARVLETASGIYESLTFTNQVSDGDRTYLEWDAVALDGIEMQGVTVLTRNGDGLVVGAAIHHRPLDAALAFSAEMARRTSGVVDAEFFASA</sequence>
<dbReference type="AlphaFoldDB" id="A0A1H0SKY8"/>
<name>A0A1H0SKY8_9PSEU</name>
<evidence type="ECO:0000313" key="3">
    <source>
        <dbReference type="Proteomes" id="UP000199691"/>
    </source>
</evidence>
<dbReference type="OrthoDB" id="495620at2"/>
<dbReference type="SUPFAM" id="SSF54427">
    <property type="entry name" value="NTF2-like"/>
    <property type="match status" value="1"/>
</dbReference>
<dbReference type="Pfam" id="PF12680">
    <property type="entry name" value="SnoaL_2"/>
    <property type="match status" value="1"/>
</dbReference>
<gene>
    <name evidence="2" type="ORF">SAMN05421507_108136</name>
</gene>
<organism evidence="2 3">
    <name type="scientific">Lentzea jiangxiensis</name>
    <dbReference type="NCBI Taxonomy" id="641025"/>
    <lineage>
        <taxon>Bacteria</taxon>
        <taxon>Bacillati</taxon>
        <taxon>Actinomycetota</taxon>
        <taxon>Actinomycetes</taxon>
        <taxon>Pseudonocardiales</taxon>
        <taxon>Pseudonocardiaceae</taxon>
        <taxon>Lentzea</taxon>
    </lineage>
</organism>
<evidence type="ECO:0000259" key="1">
    <source>
        <dbReference type="Pfam" id="PF12680"/>
    </source>
</evidence>
<dbReference type="InterPro" id="IPR032710">
    <property type="entry name" value="NTF2-like_dom_sf"/>
</dbReference>
<dbReference type="Proteomes" id="UP000199691">
    <property type="component" value="Unassembled WGS sequence"/>
</dbReference>